<keyword evidence="3" id="KW-1185">Reference proteome</keyword>
<accession>A0A4R9BLE5</accession>
<protein>
    <submittedName>
        <fullName evidence="2">Uncharacterized protein</fullName>
    </submittedName>
</protein>
<feature type="region of interest" description="Disordered" evidence="1">
    <location>
        <begin position="1"/>
        <end position="42"/>
    </location>
</feature>
<proteinExistence type="predicted"/>
<dbReference type="OrthoDB" id="5125441at2"/>
<comment type="caution">
    <text evidence="2">The sequence shown here is derived from an EMBL/GenBank/DDBJ whole genome shotgun (WGS) entry which is preliminary data.</text>
</comment>
<dbReference type="Proteomes" id="UP000298468">
    <property type="component" value="Unassembled WGS sequence"/>
</dbReference>
<sequence>MSADGVDAVGPPSVPTPARPGPRPTPSAPAPTGDAPAPPVLDGELDARLAAVEALPLEDRATAYVQLHDSLRDHLEGGDVPRSKAE</sequence>
<dbReference type="RefSeq" id="WP_134641416.1">
    <property type="nucleotide sequence ID" value="NZ_SOHM01000031.1"/>
</dbReference>
<reference evidence="2 3" key="1">
    <citation type="submission" date="2019-03" db="EMBL/GenBank/DDBJ databases">
        <title>Genomics of glacier-inhabiting Cryobacterium strains.</title>
        <authorList>
            <person name="Liu Q."/>
            <person name="Xin Y.-H."/>
        </authorList>
    </citation>
    <scope>NUCLEOTIDE SEQUENCE [LARGE SCALE GENOMIC DNA]</scope>
    <source>
        <strain evidence="2 3">Sr59</strain>
    </source>
</reference>
<organism evidence="2 3">
    <name type="scientific">Cryobacterium lactosi</name>
    <dbReference type="NCBI Taxonomy" id="1259202"/>
    <lineage>
        <taxon>Bacteria</taxon>
        <taxon>Bacillati</taxon>
        <taxon>Actinomycetota</taxon>
        <taxon>Actinomycetes</taxon>
        <taxon>Micrococcales</taxon>
        <taxon>Microbacteriaceae</taxon>
        <taxon>Cryobacterium</taxon>
    </lineage>
</organism>
<dbReference type="EMBL" id="SOHM01000031">
    <property type="protein sequence ID" value="TFD86933.1"/>
    <property type="molecule type" value="Genomic_DNA"/>
</dbReference>
<dbReference type="AlphaFoldDB" id="A0A4R9BLE5"/>
<evidence type="ECO:0000313" key="2">
    <source>
        <dbReference type="EMBL" id="TFD86933.1"/>
    </source>
</evidence>
<name>A0A4R9BLE5_9MICO</name>
<evidence type="ECO:0000313" key="3">
    <source>
        <dbReference type="Proteomes" id="UP000298468"/>
    </source>
</evidence>
<gene>
    <name evidence="2" type="ORF">E3T61_13705</name>
</gene>
<evidence type="ECO:0000256" key="1">
    <source>
        <dbReference type="SAM" id="MobiDB-lite"/>
    </source>
</evidence>
<feature type="compositionally biased region" description="Pro residues" evidence="1">
    <location>
        <begin position="12"/>
        <end position="29"/>
    </location>
</feature>